<organism evidence="1 2">
    <name type="scientific">Luedemannella flava</name>
    <dbReference type="NCBI Taxonomy" id="349316"/>
    <lineage>
        <taxon>Bacteria</taxon>
        <taxon>Bacillati</taxon>
        <taxon>Actinomycetota</taxon>
        <taxon>Actinomycetes</taxon>
        <taxon>Micromonosporales</taxon>
        <taxon>Micromonosporaceae</taxon>
        <taxon>Luedemannella</taxon>
    </lineage>
</organism>
<keyword evidence="2" id="KW-1185">Reference proteome</keyword>
<comment type="caution">
    <text evidence="1">The sequence shown here is derived from an EMBL/GenBank/DDBJ whole genome shotgun (WGS) entry which is preliminary data.</text>
</comment>
<name>A0ABN2LP04_9ACTN</name>
<evidence type="ECO:0000313" key="2">
    <source>
        <dbReference type="Proteomes" id="UP001500218"/>
    </source>
</evidence>
<dbReference type="Proteomes" id="UP001500218">
    <property type="component" value="Unassembled WGS sequence"/>
</dbReference>
<dbReference type="InterPro" id="IPR025855">
    <property type="entry name" value="Replic_Relax"/>
</dbReference>
<reference evidence="1 2" key="1">
    <citation type="journal article" date="2019" name="Int. J. Syst. Evol. Microbiol.">
        <title>The Global Catalogue of Microorganisms (GCM) 10K type strain sequencing project: providing services to taxonomists for standard genome sequencing and annotation.</title>
        <authorList>
            <consortium name="The Broad Institute Genomics Platform"/>
            <consortium name="The Broad Institute Genome Sequencing Center for Infectious Disease"/>
            <person name="Wu L."/>
            <person name="Ma J."/>
        </authorList>
    </citation>
    <scope>NUCLEOTIDE SEQUENCE [LARGE SCALE GENOMIC DNA]</scope>
    <source>
        <strain evidence="1 2">JCM 13250</strain>
    </source>
</reference>
<evidence type="ECO:0000313" key="1">
    <source>
        <dbReference type="EMBL" id="GAA1795228.1"/>
    </source>
</evidence>
<sequence length="293" mass="32881">MANGGTFHEVRLGLRRDFADDSYYSSGVQFVRRGYVTVRRLQVLANRLTDQDREILRTLARVRVATAVQLEQLHCVAVTRRQFRGRLTTLTGQDLITRLPRVIGGVRSGSAGYVYALGIAGQKLLHPDERRPQRPWPVGLAFLAHSLAVTELYVGIKRAEHLGELTLGDFTTEPACWRSYVGPGGARVVLKPDAAGKLWFGEFEDHWLIEVDLGTESTTAIARKADRYRQYWQSGAEEANTGVHPRTLWLVPDERRRAALVEVLGRQPAESWRLHTVVLFEEAITRLTQGAGS</sequence>
<gene>
    <name evidence="1" type="ORF">GCM10009682_16210</name>
</gene>
<protein>
    <submittedName>
        <fullName evidence="1">Replication-relaxation family protein</fullName>
    </submittedName>
</protein>
<proteinExistence type="predicted"/>
<accession>A0ABN2LP04</accession>
<dbReference type="Pfam" id="PF13814">
    <property type="entry name" value="Replic_Relax"/>
    <property type="match status" value="1"/>
</dbReference>
<dbReference type="EMBL" id="BAAALT010000039">
    <property type="protein sequence ID" value="GAA1795228.1"/>
    <property type="molecule type" value="Genomic_DNA"/>
</dbReference>